<dbReference type="PROSITE" id="PS51005">
    <property type="entry name" value="NAC"/>
    <property type="match status" value="1"/>
</dbReference>
<organism evidence="6 7">
    <name type="scientific">Ilex paraguariensis</name>
    <name type="common">yerba mate</name>
    <dbReference type="NCBI Taxonomy" id="185542"/>
    <lineage>
        <taxon>Eukaryota</taxon>
        <taxon>Viridiplantae</taxon>
        <taxon>Streptophyta</taxon>
        <taxon>Embryophyta</taxon>
        <taxon>Tracheophyta</taxon>
        <taxon>Spermatophyta</taxon>
        <taxon>Magnoliopsida</taxon>
        <taxon>eudicotyledons</taxon>
        <taxon>Gunneridae</taxon>
        <taxon>Pentapetalae</taxon>
        <taxon>asterids</taxon>
        <taxon>campanulids</taxon>
        <taxon>Aquifoliales</taxon>
        <taxon>Aquifoliaceae</taxon>
        <taxon>Ilex</taxon>
    </lineage>
</organism>
<keyword evidence="4" id="KW-0539">Nucleus</keyword>
<feature type="non-terminal residue" evidence="6">
    <location>
        <position position="1"/>
    </location>
</feature>
<dbReference type="Pfam" id="PF02365">
    <property type="entry name" value="NAM"/>
    <property type="match status" value="1"/>
</dbReference>
<dbReference type="Gene3D" id="2.170.150.80">
    <property type="entry name" value="NAC domain"/>
    <property type="match status" value="1"/>
</dbReference>
<evidence type="ECO:0000313" key="6">
    <source>
        <dbReference type="EMBL" id="CAK9179580.1"/>
    </source>
</evidence>
<accession>A0ABC8UEY7</accession>
<evidence type="ECO:0000256" key="3">
    <source>
        <dbReference type="ARBA" id="ARBA00023163"/>
    </source>
</evidence>
<dbReference type="InterPro" id="IPR003441">
    <property type="entry name" value="NAC-dom"/>
</dbReference>
<evidence type="ECO:0000256" key="2">
    <source>
        <dbReference type="ARBA" id="ARBA00023125"/>
    </source>
</evidence>
<evidence type="ECO:0000256" key="4">
    <source>
        <dbReference type="ARBA" id="ARBA00023242"/>
    </source>
</evidence>
<sequence length="82" mass="9531">GSTMGTQNRITMASQATVLNNVGGSMYTDDYFDLLPPGFRFKPTDQELIDHYLWNKISKRCLAPNRIRDVDLYKFNPQQLFR</sequence>
<protein>
    <recommendedName>
        <fullName evidence="5">NAC domain-containing protein</fullName>
    </recommendedName>
</protein>
<feature type="domain" description="NAC" evidence="5">
    <location>
        <begin position="35"/>
        <end position="82"/>
    </location>
</feature>
<dbReference type="EMBL" id="CAUOFW020007546">
    <property type="protein sequence ID" value="CAK9179580.1"/>
    <property type="molecule type" value="Genomic_DNA"/>
</dbReference>
<reference evidence="6 7" key="1">
    <citation type="submission" date="2024-02" db="EMBL/GenBank/DDBJ databases">
        <authorList>
            <person name="Vignale AGUSTIN F."/>
            <person name="Sosa J E."/>
            <person name="Modenutti C."/>
        </authorList>
    </citation>
    <scope>NUCLEOTIDE SEQUENCE [LARGE SCALE GENOMIC DNA]</scope>
</reference>
<gene>
    <name evidence="6" type="ORF">ILEXP_LOCUS49519</name>
</gene>
<dbReference type="GO" id="GO:0003677">
    <property type="term" value="F:DNA binding"/>
    <property type="evidence" value="ECO:0007669"/>
    <property type="project" value="UniProtKB-KW"/>
</dbReference>
<dbReference type="Proteomes" id="UP001642360">
    <property type="component" value="Unassembled WGS sequence"/>
</dbReference>
<keyword evidence="1" id="KW-0805">Transcription regulation</keyword>
<name>A0ABC8UEY7_9AQUA</name>
<keyword evidence="7" id="KW-1185">Reference proteome</keyword>
<proteinExistence type="predicted"/>
<evidence type="ECO:0000313" key="7">
    <source>
        <dbReference type="Proteomes" id="UP001642360"/>
    </source>
</evidence>
<comment type="caution">
    <text evidence="6">The sequence shown here is derived from an EMBL/GenBank/DDBJ whole genome shotgun (WGS) entry which is preliminary data.</text>
</comment>
<dbReference type="PANTHER" id="PTHR31719:SF43">
    <property type="entry name" value="NAC TRANSCRIPTION FACTOR 56"/>
    <property type="match status" value="1"/>
</dbReference>
<keyword evidence="2" id="KW-0238">DNA-binding</keyword>
<keyword evidence="3" id="KW-0804">Transcription</keyword>
<dbReference type="InterPro" id="IPR036093">
    <property type="entry name" value="NAC_dom_sf"/>
</dbReference>
<dbReference type="AlphaFoldDB" id="A0ABC8UEY7"/>
<evidence type="ECO:0000259" key="5">
    <source>
        <dbReference type="PROSITE" id="PS51005"/>
    </source>
</evidence>
<evidence type="ECO:0000256" key="1">
    <source>
        <dbReference type="ARBA" id="ARBA00023015"/>
    </source>
</evidence>
<dbReference type="SUPFAM" id="SSF101941">
    <property type="entry name" value="NAC domain"/>
    <property type="match status" value="1"/>
</dbReference>
<dbReference type="PANTHER" id="PTHR31719">
    <property type="entry name" value="NAC TRANSCRIPTION FACTOR 56"/>
    <property type="match status" value="1"/>
</dbReference>